<feature type="region of interest" description="Disordered" evidence="1">
    <location>
        <begin position="1"/>
        <end position="33"/>
    </location>
</feature>
<reference evidence="2 3" key="1">
    <citation type="journal article" date="2012" name="J. Bacteriol.">
        <title>Complete genome sequence of Rickettsia slovaca, the agent of tick-borne lymphadenitis.</title>
        <authorList>
            <person name="Fournier P.E."/>
            <person name="El Karkouri K."/>
            <person name="Robert C."/>
            <person name="Medigue C."/>
            <person name="Raoult D."/>
        </authorList>
    </citation>
    <scope>NUCLEOTIDE SEQUENCE [LARGE SCALE GENOMIC DNA]</scope>
    <source>
        <strain evidence="2 3">13-B</strain>
    </source>
</reference>
<proteinExistence type="predicted"/>
<keyword evidence="3" id="KW-1185">Reference proteome</keyword>
<name>A0ABM5MRH2_RICS1</name>
<dbReference type="EMBL" id="CP002428">
    <property type="protein sequence ID" value="AEV92495.1"/>
    <property type="molecule type" value="Genomic_DNA"/>
</dbReference>
<accession>A0ABM5MRH2</accession>
<organism evidence="2 3">
    <name type="scientific">Rickettsia slovaca (strain 13-B)</name>
    <dbReference type="NCBI Taxonomy" id="941638"/>
    <lineage>
        <taxon>Bacteria</taxon>
        <taxon>Pseudomonadati</taxon>
        <taxon>Pseudomonadota</taxon>
        <taxon>Alphaproteobacteria</taxon>
        <taxon>Rickettsiales</taxon>
        <taxon>Rickettsiaceae</taxon>
        <taxon>Rickettsieae</taxon>
        <taxon>Rickettsia</taxon>
        <taxon>spotted fever group</taxon>
    </lineage>
</organism>
<gene>
    <name evidence="2" type="ordered locus">Rsl_1110</name>
</gene>
<evidence type="ECO:0000313" key="2">
    <source>
        <dbReference type="EMBL" id="AEV92495.1"/>
    </source>
</evidence>
<evidence type="ECO:0000313" key="3">
    <source>
        <dbReference type="Proteomes" id="UP000005443"/>
    </source>
</evidence>
<evidence type="ECO:0000256" key="1">
    <source>
        <dbReference type="SAM" id="MobiDB-lite"/>
    </source>
</evidence>
<dbReference type="Proteomes" id="UP000005443">
    <property type="component" value="Chromosome"/>
</dbReference>
<protein>
    <submittedName>
        <fullName evidence="2">Uncharacterized protein</fullName>
    </submittedName>
</protein>
<sequence>MAISGIVPEISLSTPMESSRNDGKKRHTQQRWSNHGTTFIFSFDY</sequence>